<evidence type="ECO:0000256" key="5">
    <source>
        <dbReference type="RuleBase" id="RU364054"/>
    </source>
</evidence>
<evidence type="ECO:0000256" key="4">
    <source>
        <dbReference type="ARBA" id="ARBA00023062"/>
    </source>
</evidence>
<keyword evidence="10" id="KW-1185">Reference proteome</keyword>
<keyword evidence="4 5" id="KW-0642">Proline metabolism</keyword>
<dbReference type="SUPFAM" id="SSF51730">
    <property type="entry name" value="FAD-linked oxidoreductase"/>
    <property type="match status" value="1"/>
</dbReference>
<dbReference type="Gene3D" id="3.20.20.220">
    <property type="match status" value="1"/>
</dbReference>
<keyword evidence="3 5" id="KW-0560">Oxidoreductase</keyword>
<sequence>MSLFLRRATRPLLGAVGYRPALARHASTFRNFARPRRVLGPIAAVGLLSAGGLAVLSAAPPASGETESTAPTGLSPAGEPKPLASSSLARVPFNQLLRSYFVYTTLSFPFVVDYAPALLDFLIKIPVVGTLTVWGVRHTFFAQFVGGETAEELLPLMRDLRQQNKASILTYNVEVDEAPGAEAQWKRNIDETKRSIEVMGQYAAGQGGIVAIKLTALVPHATALENISKYLVSARKSSSVPYPGTPEPIDVSILQGTAKGLPDPPAADIAEIRAMYEGAREIARTAKEYDIKLLVDAEHTWFQPVVDAITLALQQEFNTKPSYFAPPKATVYGTFQSYLVRNPAHVRAQLALAKAGGYALGVKLVRGAYHGQELAHAAEHGLPAPVWAEKPETDACYNSIVRLLLADIASAKGKSGTAVVFGTHNRESVETILEGMVGEGLAVREGDRVRIKPEVEGRVAVAQLYGMHDNLTDYVAERLVASSPVATKCIPYGSIDEVMPYLGRRAIENKSVLGGKGGASEERQRMGAELWRRIKGMVAL</sequence>
<comment type="similarity">
    <text evidence="1 5">Belongs to the proline oxidase family.</text>
</comment>
<dbReference type="InterPro" id="IPR015659">
    <property type="entry name" value="Proline_oxidase"/>
</dbReference>
<comment type="cofactor">
    <cofactor evidence="5">
        <name>FAD</name>
        <dbReference type="ChEBI" id="CHEBI:57692"/>
    </cofactor>
</comment>
<evidence type="ECO:0000256" key="3">
    <source>
        <dbReference type="ARBA" id="ARBA00023002"/>
    </source>
</evidence>
<dbReference type="STRING" id="1353952.A0A165JG87"/>
<dbReference type="EMBL" id="KV423920">
    <property type="protein sequence ID" value="KZT61796.1"/>
    <property type="molecule type" value="Genomic_DNA"/>
</dbReference>
<dbReference type="Proteomes" id="UP000076842">
    <property type="component" value="Unassembled WGS sequence"/>
</dbReference>
<comment type="function">
    <text evidence="5">Converts proline to delta-1-pyrroline-5-carboxylate.</text>
</comment>
<dbReference type="OrthoDB" id="5464at2759"/>
<protein>
    <recommendedName>
        <fullName evidence="2 5">Proline dehydrogenase</fullName>
        <ecNumber evidence="2 5">1.5.5.2</ecNumber>
    </recommendedName>
</protein>
<proteinExistence type="inferred from homology"/>
<dbReference type="GO" id="GO:0071949">
    <property type="term" value="F:FAD binding"/>
    <property type="evidence" value="ECO:0007669"/>
    <property type="project" value="TreeGrafter"/>
</dbReference>
<dbReference type="GO" id="GO:0010133">
    <property type="term" value="P:L-proline catabolic process to L-glutamate"/>
    <property type="evidence" value="ECO:0007669"/>
    <property type="project" value="TreeGrafter"/>
</dbReference>
<dbReference type="FunCoup" id="A0A165JG87">
    <property type="interactions" value="295"/>
</dbReference>
<comment type="catalytic activity">
    <reaction evidence="5">
        <text>L-proline + a quinone = (S)-1-pyrroline-5-carboxylate + a quinol + H(+)</text>
        <dbReference type="Rhea" id="RHEA:23784"/>
        <dbReference type="ChEBI" id="CHEBI:15378"/>
        <dbReference type="ChEBI" id="CHEBI:17388"/>
        <dbReference type="ChEBI" id="CHEBI:24646"/>
        <dbReference type="ChEBI" id="CHEBI:60039"/>
        <dbReference type="ChEBI" id="CHEBI:132124"/>
        <dbReference type="EC" id="1.5.5.2"/>
    </reaction>
</comment>
<dbReference type="GO" id="GO:0004657">
    <property type="term" value="F:proline dehydrogenase activity"/>
    <property type="evidence" value="ECO:0007669"/>
    <property type="project" value="UniProtKB-EC"/>
</dbReference>
<evidence type="ECO:0000313" key="10">
    <source>
        <dbReference type="Proteomes" id="UP000076842"/>
    </source>
</evidence>
<keyword evidence="5" id="KW-0285">Flavoprotein</keyword>
<evidence type="ECO:0000256" key="7">
    <source>
        <dbReference type="SAM" id="Phobius"/>
    </source>
</evidence>
<evidence type="ECO:0000256" key="2">
    <source>
        <dbReference type="ARBA" id="ARBA00012695"/>
    </source>
</evidence>
<dbReference type="GO" id="GO:0005739">
    <property type="term" value="C:mitochondrion"/>
    <property type="evidence" value="ECO:0007669"/>
    <property type="project" value="TreeGrafter"/>
</dbReference>
<name>A0A165JG87_9BASI</name>
<evidence type="ECO:0000256" key="6">
    <source>
        <dbReference type="SAM" id="MobiDB-lite"/>
    </source>
</evidence>
<feature type="region of interest" description="Disordered" evidence="6">
    <location>
        <begin position="62"/>
        <end position="84"/>
    </location>
</feature>
<keyword evidence="7" id="KW-0472">Membrane</keyword>
<reference evidence="9 10" key="1">
    <citation type="journal article" date="2016" name="Mol. Biol. Evol.">
        <title>Comparative Genomics of Early-Diverging Mushroom-Forming Fungi Provides Insights into the Origins of Lignocellulose Decay Capabilities.</title>
        <authorList>
            <person name="Nagy L.G."/>
            <person name="Riley R."/>
            <person name="Tritt A."/>
            <person name="Adam C."/>
            <person name="Daum C."/>
            <person name="Floudas D."/>
            <person name="Sun H."/>
            <person name="Yadav J.S."/>
            <person name="Pangilinan J."/>
            <person name="Larsson K.H."/>
            <person name="Matsuura K."/>
            <person name="Barry K."/>
            <person name="Labutti K."/>
            <person name="Kuo R."/>
            <person name="Ohm R.A."/>
            <person name="Bhattacharya S.S."/>
            <person name="Shirouzu T."/>
            <person name="Yoshinaga Y."/>
            <person name="Martin F.M."/>
            <person name="Grigoriev I.V."/>
            <person name="Hibbett D.S."/>
        </authorList>
    </citation>
    <scope>NUCLEOTIDE SEQUENCE [LARGE SCALE GENOMIC DNA]</scope>
    <source>
        <strain evidence="9 10">HHB12733</strain>
    </source>
</reference>
<accession>A0A165JG87</accession>
<dbReference type="InterPro" id="IPR029041">
    <property type="entry name" value="FAD-linked_oxidoreductase-like"/>
</dbReference>
<gene>
    <name evidence="9" type="ORF">CALCODRAFT_479574</name>
</gene>
<dbReference type="InterPro" id="IPR002872">
    <property type="entry name" value="Proline_DH_dom"/>
</dbReference>
<dbReference type="PANTHER" id="PTHR13914:SF0">
    <property type="entry name" value="PROLINE DEHYDROGENASE 1, MITOCHONDRIAL"/>
    <property type="match status" value="1"/>
</dbReference>
<dbReference type="EC" id="1.5.5.2" evidence="2 5"/>
<feature type="domain" description="Proline dehydrogenase" evidence="8">
    <location>
        <begin position="162"/>
        <end position="512"/>
    </location>
</feature>
<dbReference type="Pfam" id="PF01619">
    <property type="entry name" value="Pro_dh"/>
    <property type="match status" value="1"/>
</dbReference>
<evidence type="ECO:0000256" key="1">
    <source>
        <dbReference type="ARBA" id="ARBA00005869"/>
    </source>
</evidence>
<organism evidence="9 10">
    <name type="scientific">Calocera cornea HHB12733</name>
    <dbReference type="NCBI Taxonomy" id="1353952"/>
    <lineage>
        <taxon>Eukaryota</taxon>
        <taxon>Fungi</taxon>
        <taxon>Dikarya</taxon>
        <taxon>Basidiomycota</taxon>
        <taxon>Agaricomycotina</taxon>
        <taxon>Dacrymycetes</taxon>
        <taxon>Dacrymycetales</taxon>
        <taxon>Dacrymycetaceae</taxon>
        <taxon>Calocera</taxon>
    </lineage>
</organism>
<evidence type="ECO:0000259" key="8">
    <source>
        <dbReference type="Pfam" id="PF01619"/>
    </source>
</evidence>
<keyword evidence="5" id="KW-0274">FAD</keyword>
<keyword evidence="7" id="KW-1133">Transmembrane helix</keyword>
<dbReference type="PANTHER" id="PTHR13914">
    <property type="entry name" value="PROLINE OXIDASE"/>
    <property type="match status" value="1"/>
</dbReference>
<keyword evidence="7" id="KW-0812">Transmembrane</keyword>
<feature type="transmembrane region" description="Helical" evidence="7">
    <location>
        <begin position="38"/>
        <end position="59"/>
    </location>
</feature>
<evidence type="ECO:0000313" key="9">
    <source>
        <dbReference type="EMBL" id="KZT61796.1"/>
    </source>
</evidence>
<dbReference type="AlphaFoldDB" id="A0A165JG87"/>
<dbReference type="InParanoid" id="A0A165JG87"/>